<name>A0A5N6R8C9_9ROSI</name>
<feature type="region of interest" description="Disordered" evidence="1">
    <location>
        <begin position="59"/>
        <end position="130"/>
    </location>
</feature>
<gene>
    <name evidence="2" type="ORF">FH972_013976</name>
</gene>
<dbReference type="PANTHER" id="PTHR33670:SF14">
    <property type="entry name" value="T20H2.15 PROTEIN"/>
    <property type="match status" value="1"/>
</dbReference>
<dbReference type="EMBL" id="CM017325">
    <property type="protein sequence ID" value="KAE8057272.1"/>
    <property type="molecule type" value="Genomic_DNA"/>
</dbReference>
<dbReference type="Proteomes" id="UP000327013">
    <property type="component" value="Chromosome 5"/>
</dbReference>
<dbReference type="OrthoDB" id="1939477at2759"/>
<protein>
    <submittedName>
        <fullName evidence="2">Uncharacterized protein</fullName>
    </submittedName>
</protein>
<proteinExistence type="predicted"/>
<dbReference type="PANTHER" id="PTHR33670">
    <property type="entry name" value="SPLICING FACTOR, PROLINE- AND GLUTAMINE-RICH-LIKE"/>
    <property type="match status" value="1"/>
</dbReference>
<organism evidence="2 3">
    <name type="scientific">Carpinus fangiana</name>
    <dbReference type="NCBI Taxonomy" id="176857"/>
    <lineage>
        <taxon>Eukaryota</taxon>
        <taxon>Viridiplantae</taxon>
        <taxon>Streptophyta</taxon>
        <taxon>Embryophyta</taxon>
        <taxon>Tracheophyta</taxon>
        <taxon>Spermatophyta</taxon>
        <taxon>Magnoliopsida</taxon>
        <taxon>eudicotyledons</taxon>
        <taxon>Gunneridae</taxon>
        <taxon>Pentapetalae</taxon>
        <taxon>rosids</taxon>
        <taxon>fabids</taxon>
        <taxon>Fagales</taxon>
        <taxon>Betulaceae</taxon>
        <taxon>Carpinus</taxon>
    </lineage>
</organism>
<reference evidence="2 3" key="1">
    <citation type="submission" date="2019-06" db="EMBL/GenBank/DDBJ databases">
        <title>A chromosomal-level reference genome of Carpinus fangiana (Coryloideae, Betulaceae).</title>
        <authorList>
            <person name="Yang X."/>
            <person name="Wang Z."/>
            <person name="Zhang L."/>
            <person name="Hao G."/>
            <person name="Liu J."/>
            <person name="Yang Y."/>
        </authorList>
    </citation>
    <scope>NUCLEOTIDE SEQUENCE [LARGE SCALE GENOMIC DNA]</scope>
    <source>
        <strain evidence="2">Cfa_2016G</strain>
        <tissue evidence="2">Leaf</tissue>
    </source>
</reference>
<dbReference type="AlphaFoldDB" id="A0A5N6R8C9"/>
<accession>A0A5N6R8C9</accession>
<evidence type="ECO:0000313" key="2">
    <source>
        <dbReference type="EMBL" id="KAE8057272.1"/>
    </source>
</evidence>
<feature type="compositionally biased region" description="Low complexity" evidence="1">
    <location>
        <begin position="65"/>
        <end position="75"/>
    </location>
</feature>
<evidence type="ECO:0000256" key="1">
    <source>
        <dbReference type="SAM" id="MobiDB-lite"/>
    </source>
</evidence>
<keyword evidence="3" id="KW-1185">Reference proteome</keyword>
<evidence type="ECO:0000313" key="3">
    <source>
        <dbReference type="Proteomes" id="UP000327013"/>
    </source>
</evidence>
<sequence>MDAVLVPCSSLDQSVSPHKQIKTPRKSARAFISKPFENLSPTNIHGGLLLHHHPPPPLSGSIFFSHPSQQHHQQPPLLPLPTPIAHQYSLPSRTRKPNNKRREQSLTPKKSKPTKREDPNKQDLAPSTRRAVSECVIVASTKRLGPDPNDLPKDVSRVFSSTAAVDKSFGKVVAIEELEMFSGTVFSLAPPPSSLPLPKFSLRPKLRCNAEAAGIDAGATDNLRRMLRLR</sequence>